<evidence type="ECO:0000313" key="2">
    <source>
        <dbReference type="EMBL" id="NJP13032.1"/>
    </source>
</evidence>
<evidence type="ECO:0000313" key="3">
    <source>
        <dbReference type="Proteomes" id="UP000635996"/>
    </source>
</evidence>
<comment type="caution">
    <text evidence="2">The sequence shown here is derived from an EMBL/GenBank/DDBJ whole genome shotgun (WGS) entry which is preliminary data.</text>
</comment>
<keyword evidence="3" id="KW-1185">Reference proteome</keyword>
<organism evidence="2 3">
    <name type="scientific">Streptomyces thermoviolaceus subsp. thermoviolaceus</name>
    <dbReference type="NCBI Taxonomy" id="66860"/>
    <lineage>
        <taxon>Bacteria</taxon>
        <taxon>Bacillati</taxon>
        <taxon>Actinomycetota</taxon>
        <taxon>Actinomycetes</taxon>
        <taxon>Kitasatosporales</taxon>
        <taxon>Streptomycetaceae</taxon>
        <taxon>Streptomyces</taxon>
    </lineage>
</organism>
<dbReference type="EMBL" id="JAATEL010000001">
    <property type="protein sequence ID" value="NJP13032.1"/>
    <property type="molecule type" value="Genomic_DNA"/>
</dbReference>
<protein>
    <submittedName>
        <fullName evidence="2">Uncharacterized protein</fullName>
    </submittedName>
</protein>
<feature type="region of interest" description="Disordered" evidence="1">
    <location>
        <begin position="1"/>
        <end position="50"/>
    </location>
</feature>
<reference evidence="2 3" key="1">
    <citation type="submission" date="2020-03" db="EMBL/GenBank/DDBJ databases">
        <title>WGS of actinomycetes isolated from Thailand.</title>
        <authorList>
            <person name="Thawai C."/>
        </authorList>
    </citation>
    <scope>NUCLEOTIDE SEQUENCE [LARGE SCALE GENOMIC DNA]</scope>
    <source>
        <strain evidence="2 3">NBRC 13905</strain>
    </source>
</reference>
<dbReference type="RefSeq" id="WP_125498661.1">
    <property type="nucleotide sequence ID" value="NZ_BMVZ01000003.1"/>
</dbReference>
<dbReference type="Proteomes" id="UP000635996">
    <property type="component" value="Unassembled WGS sequence"/>
</dbReference>
<feature type="compositionally biased region" description="Low complexity" evidence="1">
    <location>
        <begin position="1"/>
        <end position="33"/>
    </location>
</feature>
<sequence length="103" mass="10339">MTDSVTGTEGTAAADAAAAHAGQQAPGPATTDPGPAPLDVARTPTGDPHVDAALERLGDVDHLTTDGHAAVYEDVHQGLRDALAALDARPGPPAPPTPHDRRS</sequence>
<accession>A0ABX0YKL5</accession>
<gene>
    <name evidence="2" type="ORF">HCJ95_01695</name>
</gene>
<proteinExistence type="predicted"/>
<evidence type="ECO:0000256" key="1">
    <source>
        <dbReference type="SAM" id="MobiDB-lite"/>
    </source>
</evidence>
<name>A0ABX0YKL5_STRTL</name>